<keyword evidence="1" id="KW-0175">Coiled coil</keyword>
<dbReference type="OrthoDB" id="100022at2759"/>
<dbReference type="Proteomes" id="UP000237271">
    <property type="component" value="Unassembled WGS sequence"/>
</dbReference>
<protein>
    <submittedName>
        <fullName evidence="3">Uncharacterized protein</fullName>
    </submittedName>
</protein>
<evidence type="ECO:0000256" key="1">
    <source>
        <dbReference type="SAM" id="Coils"/>
    </source>
</evidence>
<dbReference type="AlphaFoldDB" id="A0A2P4XED8"/>
<proteinExistence type="predicted"/>
<evidence type="ECO:0000313" key="3">
    <source>
        <dbReference type="EMBL" id="POM63912.1"/>
    </source>
</evidence>
<feature type="region of interest" description="Disordered" evidence="2">
    <location>
        <begin position="383"/>
        <end position="417"/>
    </location>
</feature>
<sequence length="526" mass="59069">MNESQQSDRLTEERCEVPDDVFKSSKKQTIVALKRKMEAFETQMASIRARLEARREFESFDRNSHLPTVNSSPQSTSVHTETSVERLKFPLLRRIEHTKVANAAPKDPFLEVENVLHRTITRDIYVRDAEIVTTKEVAAASVTKDAQQLGEEARKRMVAYTQNESGWRFDERTSRYQQVMEVKQQAEKAQQEADRQRETAQQMKALLRDPYEELRTPPVPRNVLTPIASSPTTSFLLKKEHEWVWILASLSTKLTFTPRDETSDMVLDNEKELSMYVVYYIAASEVNSKDVQTKEQWLDALNSDCPPTNGWMCCSGHGVPPAPELTSIKSGIQTWTVAGAGTGHLNGKYVACGVHDGVRRFKSSGGVELFRKSVPVASALSQVLHGRDATRPESNSSRTNDELGGNDNREKKNKPSVVLPTGLAAIEKDELDFRSMQRVGSWLTMNESKERNRRMLASRSASDESTRVPDTPGYAMIDGNSVMNQDSREASDAGDVAVSRHENGCCLGAVLDDEWSSKRGELMNHQ</sequence>
<evidence type="ECO:0000313" key="4">
    <source>
        <dbReference type="Proteomes" id="UP000237271"/>
    </source>
</evidence>
<name>A0A2P4XED8_9STRA</name>
<feature type="coiled-coil region" evidence="1">
    <location>
        <begin position="176"/>
        <end position="206"/>
    </location>
</feature>
<accession>A0A2P4XED8</accession>
<comment type="caution">
    <text evidence="3">The sequence shown here is derived from an EMBL/GenBank/DDBJ whole genome shotgun (WGS) entry which is preliminary data.</text>
</comment>
<dbReference type="EMBL" id="NCKW01011256">
    <property type="protein sequence ID" value="POM63912.1"/>
    <property type="molecule type" value="Genomic_DNA"/>
</dbReference>
<keyword evidence="4" id="KW-1185">Reference proteome</keyword>
<gene>
    <name evidence="3" type="ORF">PHPALM_20625</name>
</gene>
<reference evidence="3 4" key="1">
    <citation type="journal article" date="2017" name="Genome Biol. Evol.">
        <title>Phytophthora megakarya and P. palmivora, closely related causal agents of cacao black pod rot, underwent increases in genome sizes and gene numbers by different mechanisms.</title>
        <authorList>
            <person name="Ali S.S."/>
            <person name="Shao J."/>
            <person name="Lary D.J."/>
            <person name="Kronmiller B."/>
            <person name="Shen D."/>
            <person name="Strem M.D."/>
            <person name="Amoako-Attah I."/>
            <person name="Akrofi A.Y."/>
            <person name="Begoude B.A."/>
            <person name="Ten Hoopen G.M."/>
            <person name="Coulibaly K."/>
            <person name="Kebe B.I."/>
            <person name="Melnick R.L."/>
            <person name="Guiltinan M.J."/>
            <person name="Tyler B.M."/>
            <person name="Meinhardt L.W."/>
            <person name="Bailey B.A."/>
        </authorList>
    </citation>
    <scope>NUCLEOTIDE SEQUENCE [LARGE SCALE GENOMIC DNA]</scope>
    <source>
        <strain evidence="4">sbr112.9</strain>
    </source>
</reference>
<feature type="coiled-coil region" evidence="1">
    <location>
        <begin position="23"/>
        <end position="50"/>
    </location>
</feature>
<feature type="region of interest" description="Disordered" evidence="2">
    <location>
        <begin position="453"/>
        <end position="472"/>
    </location>
</feature>
<organism evidence="3 4">
    <name type="scientific">Phytophthora palmivora</name>
    <dbReference type="NCBI Taxonomy" id="4796"/>
    <lineage>
        <taxon>Eukaryota</taxon>
        <taxon>Sar</taxon>
        <taxon>Stramenopiles</taxon>
        <taxon>Oomycota</taxon>
        <taxon>Peronosporomycetes</taxon>
        <taxon>Peronosporales</taxon>
        <taxon>Peronosporaceae</taxon>
        <taxon>Phytophthora</taxon>
    </lineage>
</organism>
<evidence type="ECO:0000256" key="2">
    <source>
        <dbReference type="SAM" id="MobiDB-lite"/>
    </source>
</evidence>